<proteinExistence type="predicted"/>
<dbReference type="Proteomes" id="UP000379480">
    <property type="component" value="Unassembled WGS sequence"/>
</dbReference>
<protein>
    <submittedName>
        <fullName evidence="1">Uncharacterized protein</fullName>
    </submittedName>
</protein>
<dbReference type="EMBL" id="CABVHY010000021">
    <property type="protein sequence ID" value="VVO19317.1"/>
    <property type="molecule type" value="Genomic_DNA"/>
</dbReference>
<organism evidence="1 2">
    <name type="scientific">Pseudomonas fluorescens</name>
    <dbReference type="NCBI Taxonomy" id="294"/>
    <lineage>
        <taxon>Bacteria</taxon>
        <taxon>Pseudomonadati</taxon>
        <taxon>Pseudomonadota</taxon>
        <taxon>Gammaproteobacteria</taxon>
        <taxon>Pseudomonadales</taxon>
        <taxon>Pseudomonadaceae</taxon>
        <taxon>Pseudomonas</taxon>
    </lineage>
</organism>
<dbReference type="AlphaFoldDB" id="A0A5E7DPB7"/>
<dbReference type="RefSeq" id="WP_150805411.1">
    <property type="nucleotide sequence ID" value="NZ_CABVHY010000021.1"/>
</dbReference>
<reference evidence="1 2" key="1">
    <citation type="submission" date="2019-09" db="EMBL/GenBank/DDBJ databases">
        <authorList>
            <person name="Chandra G."/>
            <person name="Truman W A."/>
        </authorList>
    </citation>
    <scope>NUCLEOTIDE SEQUENCE [LARGE SCALE GENOMIC DNA]</scope>
    <source>
        <strain evidence="1">PS723</strain>
    </source>
</reference>
<gene>
    <name evidence="1" type="ORF">PS723_04076</name>
</gene>
<dbReference type="OrthoDB" id="7008133at2"/>
<accession>A0A5E7DPB7</accession>
<name>A0A5E7DPB7_PSEFL</name>
<evidence type="ECO:0000313" key="1">
    <source>
        <dbReference type="EMBL" id="VVO19317.1"/>
    </source>
</evidence>
<sequence length="78" mass="8545">MTERHVDHRETLSNGCRIEVKAQILKDGSLLLLVNVHAPNGKAIVEDYAPELHNLDMEAAMDLAIGIARSIGNGQRTL</sequence>
<evidence type="ECO:0000313" key="2">
    <source>
        <dbReference type="Proteomes" id="UP000379480"/>
    </source>
</evidence>